<feature type="region of interest" description="Disordered" evidence="1">
    <location>
        <begin position="41"/>
        <end position="130"/>
    </location>
</feature>
<keyword evidence="2" id="KW-1133">Transmembrane helix</keyword>
<evidence type="ECO:0000313" key="6">
    <source>
        <dbReference type="Proteomes" id="UP001174934"/>
    </source>
</evidence>
<evidence type="ECO:0000259" key="4">
    <source>
        <dbReference type="Pfam" id="PF23585"/>
    </source>
</evidence>
<protein>
    <recommendedName>
        <fullName evidence="4">DUF7137 domain-containing protein</fullName>
    </recommendedName>
</protein>
<feature type="compositionally biased region" description="Low complexity" evidence="1">
    <location>
        <begin position="60"/>
        <end position="88"/>
    </location>
</feature>
<feature type="domain" description="DUF7137" evidence="4">
    <location>
        <begin position="126"/>
        <end position="262"/>
    </location>
</feature>
<dbReference type="PANTHER" id="PTHR42028:SF1">
    <property type="entry name" value="YALI0E30657P"/>
    <property type="match status" value="1"/>
</dbReference>
<dbReference type="InterPro" id="IPR055561">
    <property type="entry name" value="DUF7137"/>
</dbReference>
<proteinExistence type="predicted"/>
<organism evidence="5 6">
    <name type="scientific">Bombardia bombarda</name>
    <dbReference type="NCBI Taxonomy" id="252184"/>
    <lineage>
        <taxon>Eukaryota</taxon>
        <taxon>Fungi</taxon>
        <taxon>Dikarya</taxon>
        <taxon>Ascomycota</taxon>
        <taxon>Pezizomycotina</taxon>
        <taxon>Sordariomycetes</taxon>
        <taxon>Sordariomycetidae</taxon>
        <taxon>Sordariales</taxon>
        <taxon>Lasiosphaeriaceae</taxon>
        <taxon>Bombardia</taxon>
    </lineage>
</organism>
<reference evidence="5" key="1">
    <citation type="submission" date="2023-06" db="EMBL/GenBank/DDBJ databases">
        <title>Genome-scale phylogeny and comparative genomics of the fungal order Sordariales.</title>
        <authorList>
            <consortium name="Lawrence Berkeley National Laboratory"/>
            <person name="Hensen N."/>
            <person name="Bonometti L."/>
            <person name="Westerberg I."/>
            <person name="Brannstrom I.O."/>
            <person name="Guillou S."/>
            <person name="Cros-Aarteil S."/>
            <person name="Calhoun S."/>
            <person name="Haridas S."/>
            <person name="Kuo A."/>
            <person name="Mondo S."/>
            <person name="Pangilinan J."/>
            <person name="Riley R."/>
            <person name="LaButti K."/>
            <person name="Andreopoulos B."/>
            <person name="Lipzen A."/>
            <person name="Chen C."/>
            <person name="Yanf M."/>
            <person name="Daum C."/>
            <person name="Ng V."/>
            <person name="Clum A."/>
            <person name="Steindorff A."/>
            <person name="Ohm R."/>
            <person name="Martin F."/>
            <person name="Silar P."/>
            <person name="Natvig D."/>
            <person name="Lalanne C."/>
            <person name="Gautier V."/>
            <person name="Ament-velasquez S.L."/>
            <person name="Kruys A."/>
            <person name="Hutchinson M.I."/>
            <person name="Powell A.J."/>
            <person name="Barry K."/>
            <person name="Miller A.N."/>
            <person name="Grigoriev I.V."/>
            <person name="Debuchy R."/>
            <person name="Gladieux P."/>
            <person name="Thoren M.H."/>
            <person name="Johannesson H."/>
        </authorList>
    </citation>
    <scope>NUCLEOTIDE SEQUENCE</scope>
    <source>
        <strain evidence="5">SMH3391-2</strain>
    </source>
</reference>
<feature type="transmembrane region" description="Helical" evidence="2">
    <location>
        <begin position="275"/>
        <end position="299"/>
    </location>
</feature>
<feature type="compositionally biased region" description="Polar residues" evidence="1">
    <location>
        <begin position="43"/>
        <end position="59"/>
    </location>
</feature>
<dbReference type="Pfam" id="PF23585">
    <property type="entry name" value="DUF7137"/>
    <property type="match status" value="1"/>
</dbReference>
<keyword evidence="3" id="KW-0732">Signal</keyword>
<evidence type="ECO:0000256" key="2">
    <source>
        <dbReference type="SAM" id="Phobius"/>
    </source>
</evidence>
<dbReference type="EMBL" id="JAULSR010000001">
    <property type="protein sequence ID" value="KAK0637281.1"/>
    <property type="molecule type" value="Genomic_DNA"/>
</dbReference>
<gene>
    <name evidence="5" type="ORF">B0T17DRAFT_105392</name>
</gene>
<dbReference type="PANTHER" id="PTHR42028">
    <property type="entry name" value="CHROMOSOME 1, WHOLE GENOME SHOTGUN SEQUENCE"/>
    <property type="match status" value="1"/>
</dbReference>
<accession>A0AA40CFW4</accession>
<feature type="chain" id="PRO_5041327282" description="DUF7137 domain-containing protein" evidence="3">
    <location>
        <begin position="24"/>
        <end position="300"/>
    </location>
</feature>
<evidence type="ECO:0000256" key="3">
    <source>
        <dbReference type="SAM" id="SignalP"/>
    </source>
</evidence>
<keyword evidence="2" id="KW-0812">Transmembrane</keyword>
<dbReference type="Proteomes" id="UP001174934">
    <property type="component" value="Unassembled WGS sequence"/>
</dbReference>
<evidence type="ECO:0000313" key="5">
    <source>
        <dbReference type="EMBL" id="KAK0637281.1"/>
    </source>
</evidence>
<dbReference type="AlphaFoldDB" id="A0AA40CFW4"/>
<sequence>MKATTSIGQLAVALLSLSPLAHATAWPKWLPELDALVVRQDDGSSTNSPTSSIRTLATYSSPATASASPTPTSGPSSSNSDSDSATTGHNLNTAHAPTSGTGTNTGTGGTRSTTSAPKQTQFNPQDPAGGIVMLTPSAAQGTQLYKIGDHVTWGWNYTNLQGTPTALDVLVSCSIAKQTWTLTQNMTFKTAGSFTWDTGAYQQTGVAKPLLTEEYNLIIYDADSSISAAPEPGYLQPFTGLKFGLYAPQSYTSIADGWQCATCSAAMGALERRGLGAAVAMSAVTIVSFTWFVVGWGAFV</sequence>
<evidence type="ECO:0000256" key="1">
    <source>
        <dbReference type="SAM" id="MobiDB-lite"/>
    </source>
</evidence>
<keyword evidence="2" id="KW-0472">Membrane</keyword>
<keyword evidence="6" id="KW-1185">Reference proteome</keyword>
<comment type="caution">
    <text evidence="5">The sequence shown here is derived from an EMBL/GenBank/DDBJ whole genome shotgun (WGS) entry which is preliminary data.</text>
</comment>
<feature type="signal peptide" evidence="3">
    <location>
        <begin position="1"/>
        <end position="23"/>
    </location>
</feature>
<name>A0AA40CFW4_9PEZI</name>